<proteinExistence type="predicted"/>
<feature type="region of interest" description="Disordered" evidence="1">
    <location>
        <begin position="64"/>
        <end position="98"/>
    </location>
</feature>
<sequence>MSYHALLKDSSPPQPTKRAGRLSRDVYASILSGCRWCTNIGNAVLTSSESDYWMQDWNGSRSDGASLGSLSGDESADLDSDSPNELSQPPAFGLDEDMGAGENGLGVEDATIAKESAGEKLGFYTIKSLDCEAKLDINIEFLRWRGSPVFNLLRVTAEVTTPSQVEDGCLLGDMVDDNAVIMTLEVMCAGRPTRLINVRNPDHHQLTVLSEDDDQSSVRPYAALSYVWGSKQEYVLTTAALAEMRTGLDLSRLPRTISDAIRAARQLGFDYLWVDALCIIQDSPEDKARELPLMSDTYRESSLCIVVASAAAASEGFLKAPESPRFLVDPFEVRVDSADGCCSPSLTFGYRAPYKASADPISSRAWTLQERVLSQRLLIFSRKGVMWMCRGRFINPGAAPDAGPPYQTSLGLHADGDENSSDQDTEASIRETWMAIRADYTEMGLTYCADKLPAISALAAEVGRQTGWTYLAGMWKDNLFSELHWRSTKRSPSGERLVLKPQKAKGAGYIAPSWSWASVGIGSVEESEDEHREIFDFTILTCHVDTDPAFPFGPVKGGYLQVSGRAVELAWRAEDRPEWDGFDISLLDPQEKASSTGTPLLVGNGTLDSLDEHLDPGVKLVCLGMSKLKLGRQRIMPVEGLLLIPTGSSRGTFRRVGFFRMTAPSIFSGVSISILRIE</sequence>
<feature type="region of interest" description="Disordered" evidence="1">
    <location>
        <begin position="404"/>
        <end position="426"/>
    </location>
</feature>
<evidence type="ECO:0000259" key="2">
    <source>
        <dbReference type="Pfam" id="PF06985"/>
    </source>
</evidence>
<protein>
    <submittedName>
        <fullName evidence="3">Heterokaryon incompatibility protein-domain-containing protein</fullName>
    </submittedName>
</protein>
<dbReference type="InterPro" id="IPR010730">
    <property type="entry name" value="HET"/>
</dbReference>
<feature type="domain" description="Heterokaryon incompatibility" evidence="2">
    <location>
        <begin position="221"/>
        <end position="370"/>
    </location>
</feature>
<gene>
    <name evidence="3" type="ORF">B0H67DRAFT_554513</name>
</gene>
<dbReference type="PANTHER" id="PTHR33112">
    <property type="entry name" value="DOMAIN PROTEIN, PUTATIVE-RELATED"/>
    <property type="match status" value="1"/>
</dbReference>
<organism evidence="3 4">
    <name type="scientific">Lasiosphaeris hirsuta</name>
    <dbReference type="NCBI Taxonomy" id="260670"/>
    <lineage>
        <taxon>Eukaryota</taxon>
        <taxon>Fungi</taxon>
        <taxon>Dikarya</taxon>
        <taxon>Ascomycota</taxon>
        <taxon>Pezizomycotina</taxon>
        <taxon>Sordariomycetes</taxon>
        <taxon>Sordariomycetidae</taxon>
        <taxon>Sordariales</taxon>
        <taxon>Lasiosphaeriaceae</taxon>
        <taxon>Lasiosphaeris</taxon>
    </lineage>
</organism>
<evidence type="ECO:0000313" key="3">
    <source>
        <dbReference type="EMBL" id="KAK0716142.1"/>
    </source>
</evidence>
<dbReference type="Proteomes" id="UP001172102">
    <property type="component" value="Unassembled WGS sequence"/>
</dbReference>
<reference evidence="3" key="1">
    <citation type="submission" date="2023-06" db="EMBL/GenBank/DDBJ databases">
        <title>Genome-scale phylogeny and comparative genomics of the fungal order Sordariales.</title>
        <authorList>
            <consortium name="Lawrence Berkeley National Laboratory"/>
            <person name="Hensen N."/>
            <person name="Bonometti L."/>
            <person name="Westerberg I."/>
            <person name="Brannstrom I.O."/>
            <person name="Guillou S."/>
            <person name="Cros-Aarteil S."/>
            <person name="Calhoun S."/>
            <person name="Haridas S."/>
            <person name="Kuo A."/>
            <person name="Mondo S."/>
            <person name="Pangilinan J."/>
            <person name="Riley R."/>
            <person name="Labutti K."/>
            <person name="Andreopoulos B."/>
            <person name="Lipzen A."/>
            <person name="Chen C."/>
            <person name="Yanf M."/>
            <person name="Daum C."/>
            <person name="Ng V."/>
            <person name="Clum A."/>
            <person name="Steindorff A."/>
            <person name="Ohm R."/>
            <person name="Martin F."/>
            <person name="Silar P."/>
            <person name="Natvig D."/>
            <person name="Lalanne C."/>
            <person name="Gautier V."/>
            <person name="Ament-Velasquez S.L."/>
            <person name="Kruys A."/>
            <person name="Hutchinson M.I."/>
            <person name="Powell A.J."/>
            <person name="Barry K."/>
            <person name="Miller A.N."/>
            <person name="Grigoriev I.V."/>
            <person name="Debuchy R."/>
            <person name="Gladieux P."/>
            <person name="Thoren M.H."/>
            <person name="Johannesson H."/>
        </authorList>
    </citation>
    <scope>NUCLEOTIDE SEQUENCE</scope>
    <source>
        <strain evidence="3">SMH4607-1</strain>
    </source>
</reference>
<feature type="compositionally biased region" description="Low complexity" evidence="1">
    <location>
        <begin position="64"/>
        <end position="73"/>
    </location>
</feature>
<keyword evidence="4" id="KW-1185">Reference proteome</keyword>
<dbReference type="PANTHER" id="PTHR33112:SF16">
    <property type="entry name" value="HETEROKARYON INCOMPATIBILITY DOMAIN-CONTAINING PROTEIN"/>
    <property type="match status" value="1"/>
</dbReference>
<accession>A0AA40AHX8</accession>
<feature type="region of interest" description="Disordered" evidence="1">
    <location>
        <begin position="1"/>
        <end position="21"/>
    </location>
</feature>
<dbReference type="EMBL" id="JAUKUA010000004">
    <property type="protein sequence ID" value="KAK0716142.1"/>
    <property type="molecule type" value="Genomic_DNA"/>
</dbReference>
<dbReference type="Pfam" id="PF06985">
    <property type="entry name" value="HET"/>
    <property type="match status" value="1"/>
</dbReference>
<evidence type="ECO:0000313" key="4">
    <source>
        <dbReference type="Proteomes" id="UP001172102"/>
    </source>
</evidence>
<comment type="caution">
    <text evidence="3">The sequence shown here is derived from an EMBL/GenBank/DDBJ whole genome shotgun (WGS) entry which is preliminary data.</text>
</comment>
<dbReference type="AlphaFoldDB" id="A0AA40AHX8"/>
<name>A0AA40AHX8_9PEZI</name>
<evidence type="ECO:0000256" key="1">
    <source>
        <dbReference type="SAM" id="MobiDB-lite"/>
    </source>
</evidence>